<feature type="domain" description="Carrier" evidence="7">
    <location>
        <begin position="1685"/>
        <end position="1759"/>
    </location>
</feature>
<dbReference type="InterPro" id="IPR020841">
    <property type="entry name" value="PKS_Beta-ketoAc_synthase_dom"/>
</dbReference>
<dbReference type="InterPro" id="IPR009081">
    <property type="entry name" value="PP-bd_ACP"/>
</dbReference>
<dbReference type="PROSITE" id="PS00012">
    <property type="entry name" value="PHOSPHOPANTETHEINE"/>
    <property type="match status" value="2"/>
</dbReference>
<reference evidence="10" key="1">
    <citation type="submission" date="2023-06" db="EMBL/GenBank/DDBJ databases">
        <title>Conoideocrella luteorostrata (Hypocreales: Clavicipitaceae), a potential biocontrol fungus for elongate hemlock scale in United States Christmas tree production areas.</title>
        <authorList>
            <person name="Barrett H."/>
            <person name="Lovett B."/>
            <person name="Macias A.M."/>
            <person name="Stajich J.E."/>
            <person name="Kasson M.T."/>
        </authorList>
    </citation>
    <scope>NUCLEOTIDE SEQUENCE</scope>
    <source>
        <strain evidence="10">ARSEF 14590</strain>
    </source>
</reference>
<dbReference type="InterPro" id="IPR016035">
    <property type="entry name" value="Acyl_Trfase/lysoPLipase"/>
</dbReference>
<dbReference type="SUPFAM" id="SSF53901">
    <property type="entry name" value="Thiolase-like"/>
    <property type="match status" value="1"/>
</dbReference>
<dbReference type="CDD" id="cd00833">
    <property type="entry name" value="PKS"/>
    <property type="match status" value="1"/>
</dbReference>
<sequence>MMNKAGVEAEEPHILLFGDLGSSGSIGSLRAILSMRNSPILDAFFSQVSFRLRQHIGNLPCVQQDLFPKFTTLVDLVAKYETVSNRGALQMFLLHVLQITQFIQRWETTTYPSRTKTFILSSCAGSLAAAAVGCANSMSSLIPLAVDSSLVAFKIGLKSYLAAEALSLKTKDHRTSSTSWSVAVSPTTSVSIEQLLDSFTLEKKGGIWLSATSPSESRTISGRPSILQKFVNLNKEKIKFSFLDITSPYHAPHIFSTDDVEDILDGIPANFAAAPSSGITALSASSKATTKLDFLGFLRQAISETLIESIDWSFVLEAFCKCLDRTGSRRCSLTSFSSNAATMISTTVSHRLGIEVVFEEASQPPPSMYRVTGRFEQSKIAIVGYSGRFPSAESNEEFWNLLQDGRDVHREIPVDRFNWRTHYDESGKKTNTSRIKHGCFIDNPGLFDARFFNMSPREADSTDPAHRLAILTTYEAMEMAGFVRNRTPSTQQDRVGVFFGTTSDDWREINASQNIDTYFIPGGNRAFAPGRISYFFRLSGPSLSIDTACSSSFAAIQTACRHLWQGECDTAIAGGTNVLTNPNIFSGLDRAHFLSTTGNCNAFDDGADGYCRADAVGSVILKRLEDAETDNDPILGVIVGAATNHCGQTGSITRPHEGDQANLFRQILQRTNYDPLDVNYVEMHGTGTQAGDATEMSSVLSVFVPGRERTSMRPGKPLYIGSAKANVGHAESASGVTSLIKVLQMLKHNEIPPHCGIKTRINHNYPLDLAERGVHIALKPTEWSNSQRPFQRAAFLNNFSAAGGNTAILLEEAPAKKHNDGFYMSLERRPHHLVSVTARSVTSLLGNIKALAVWLEAASAKELPALGYTTTARRTHHAYRVIVSGDSKSVILKKLTEAAARDKTSLNPISPPNKTTRVIFAFAGQGTLYHGMGRDLFEAYPSFRQDMLRLNRLAQTHGFPSFVGLIDGSFRGELEDASAVVGHLALVCVQIALVNLLGRWKVKPAAVIGHSLGEYPALYAAGVISAGDVVFLVGKRAMLLEKYCKRGTHGMVVVKASRSDTERLIKTAGHEISLACANHPGVHVVAGPKNQTAKVCAAASEAGLRTTELEIPFAFHSSQVDPILQEFEIAAQESGVVYHAPEVPVISPLLAAVVPAGAENALNTSYLVQACRSPVDFTAALSAAETQRLSGQGLIWHEVGAHPTCIGMIKETIGAQESVLATLVKGSDGCKTVTESLQALYLAGLDIDWNEYHREFPESQHVLELPHYAWDLKNYWLDYKNDFCVNREVTGMVAASGDEAQTKAPMYKYISPALQKVLEESHGSNESSIVAESDLFDERLLPVLQGHRVNGVALCPSSLYAEIALTLGDYFLQEGNMARSSTGLEIRDLKIDQPLVAAEGDSTHLFRVAATANWSTNRLSLSIFSVNVAGRRTTSHAMLTVQVVPDRCWLEDWKRSTYLITSRVKALEDNPNNAKLGRRMAYKLFSALVDYDPAFRGMSQVVLNSEEFEAVSAVDFQVSRANVSLGIDARWIDSLGQISGFIMNANDEVNSHEQVFINHGWARLRYAEPLDENKTYRTYCRMQHLEKTTYVGDAYVLDGDRVVGIYEGIKFVGMRRQVLNHVLPSSTGDARPGPKASGPKASGPAQRKPIANSGTDKPLVGEAVNDIRTISELPGLNDRVSSSAPSTASRVLTIVGREIGVAPSELHQNTQLADVGIDSLLSITICSLIRDELGVDIVSSALSECVTVADLQELCGCSGGDQTQMKSPSAETDNFSNSSYEDRSRGGSIPTPSEVSSSDCPDRDHAQQILLDLLVEETAAGMDELVPSCLLSTIGIDSLLALTISAKLGEILDISIPSSSIMKCDTISDLEQVMRNSLGIEEVAQSIGSLDTVGSERFVHVSKNHKNATPATPPIDDGNTSSIVTSPPHATSILLNGSTATAETIAFLFPDGSGSAASYAELALTFPKDIAVYGLNCPWRKTGNDLISQDVRVPDMVSKHLVELRRVLGALEQKRRRLSENGRFKLVLGGWSAGGILAIEAVRQLREGGTPVDKMMLIDAPNPIGLQNPPPKMFHFLDSIGILGAGKCRVPSYVLDHFGGMVKVLDKYEPRPLQNDWVPDSLIIYARDGVCKDKNGPKMETQPGDSREMLWLLNNRTEFSAAGWVSLLGSEKLGVEVIDDVNHFTMMEGGPRMIEMGDLLEQFVRRAS</sequence>
<dbReference type="InterPro" id="IPR029058">
    <property type="entry name" value="AB_hydrolase_fold"/>
</dbReference>
<keyword evidence="1" id="KW-0596">Phosphopantetheine</keyword>
<evidence type="ECO:0000256" key="5">
    <source>
        <dbReference type="PROSITE-ProRule" id="PRU01363"/>
    </source>
</evidence>
<dbReference type="InterPro" id="IPR014030">
    <property type="entry name" value="Ketoacyl_synth_N"/>
</dbReference>
<dbReference type="InterPro" id="IPR049900">
    <property type="entry name" value="PKS_mFAS_DH"/>
</dbReference>
<dbReference type="Pfam" id="PF00550">
    <property type="entry name" value="PP-binding"/>
    <property type="match status" value="2"/>
</dbReference>
<dbReference type="InterPro" id="IPR006162">
    <property type="entry name" value="Ppantetheine_attach_site"/>
</dbReference>
<dbReference type="InterPro" id="IPR016039">
    <property type="entry name" value="Thiolase-like"/>
</dbReference>
<dbReference type="Gene3D" id="3.30.70.3290">
    <property type="match status" value="1"/>
</dbReference>
<dbReference type="Pfam" id="PF16073">
    <property type="entry name" value="SAT"/>
    <property type="match status" value="1"/>
</dbReference>
<feature type="active site" description="Proton donor; for dehydratase activity" evidence="5">
    <location>
        <position position="1533"/>
    </location>
</feature>
<proteinExistence type="predicted"/>
<evidence type="ECO:0000256" key="1">
    <source>
        <dbReference type="ARBA" id="ARBA00022450"/>
    </source>
</evidence>
<dbReference type="Pfam" id="PF02801">
    <property type="entry name" value="Ketoacyl-synt_C"/>
    <property type="match status" value="1"/>
</dbReference>
<keyword evidence="4" id="KW-0511">Multifunctional enzyme</keyword>
<evidence type="ECO:0000256" key="4">
    <source>
        <dbReference type="ARBA" id="ARBA00023268"/>
    </source>
</evidence>
<evidence type="ECO:0000259" key="7">
    <source>
        <dbReference type="PROSITE" id="PS50075"/>
    </source>
</evidence>
<feature type="compositionally biased region" description="Polar residues" evidence="6">
    <location>
        <begin position="1760"/>
        <end position="1779"/>
    </location>
</feature>
<dbReference type="Pfam" id="PF21089">
    <property type="entry name" value="PKS_DH_N"/>
    <property type="match status" value="1"/>
</dbReference>
<dbReference type="PANTHER" id="PTHR43775:SF45">
    <property type="entry name" value="CONIDIAL PIGMENT POLYKETIDE SYNTHASE ALB1"/>
    <property type="match status" value="1"/>
</dbReference>
<keyword evidence="2" id="KW-0597">Phosphoprotein</keyword>
<dbReference type="GO" id="GO:0004312">
    <property type="term" value="F:fatty acid synthase activity"/>
    <property type="evidence" value="ECO:0007669"/>
    <property type="project" value="TreeGrafter"/>
</dbReference>
<dbReference type="Gene3D" id="3.10.129.110">
    <property type="entry name" value="Polyketide synthase dehydratase"/>
    <property type="match status" value="1"/>
</dbReference>
<accession>A0AAJ0FUJ1</accession>
<dbReference type="SUPFAM" id="SSF52151">
    <property type="entry name" value="FabD/lysophospholipase-like"/>
    <property type="match status" value="1"/>
</dbReference>
<protein>
    <recommendedName>
        <fullName evidence="12">Polyketide synthase</fullName>
    </recommendedName>
</protein>
<dbReference type="GO" id="GO:0006633">
    <property type="term" value="P:fatty acid biosynthetic process"/>
    <property type="evidence" value="ECO:0007669"/>
    <property type="project" value="InterPro"/>
</dbReference>
<dbReference type="InterPro" id="IPR036736">
    <property type="entry name" value="ACP-like_sf"/>
</dbReference>
<dbReference type="InterPro" id="IPR042104">
    <property type="entry name" value="PKS_dehydratase_sf"/>
</dbReference>
<dbReference type="Pfam" id="PF00109">
    <property type="entry name" value="ketoacyl-synt"/>
    <property type="match status" value="1"/>
</dbReference>
<dbReference type="PROSITE" id="PS00606">
    <property type="entry name" value="KS3_1"/>
    <property type="match status" value="1"/>
</dbReference>
<dbReference type="GO" id="GO:0044550">
    <property type="term" value="P:secondary metabolite biosynthetic process"/>
    <property type="evidence" value="ECO:0007669"/>
    <property type="project" value="TreeGrafter"/>
</dbReference>
<feature type="domain" description="PKS/mFAS DH" evidence="9">
    <location>
        <begin position="1315"/>
        <end position="1620"/>
    </location>
</feature>
<dbReference type="InterPro" id="IPR014043">
    <property type="entry name" value="Acyl_transferase_dom"/>
</dbReference>
<dbReference type="Gene3D" id="3.40.366.10">
    <property type="entry name" value="Malonyl-Coenzyme A Acyl Carrier Protein, domain 2"/>
    <property type="match status" value="2"/>
</dbReference>
<feature type="active site" description="Proton acceptor; for dehydratase activity" evidence="5">
    <location>
        <position position="1347"/>
    </location>
</feature>
<name>A0AAJ0FUJ1_9HYPO</name>
<feature type="region of interest" description="Disordered" evidence="6">
    <location>
        <begin position="1760"/>
        <end position="1801"/>
    </location>
</feature>
<dbReference type="NCBIfam" id="TIGR04532">
    <property type="entry name" value="PT_fungal_PKS"/>
    <property type="match status" value="1"/>
</dbReference>
<dbReference type="InterPro" id="IPR050091">
    <property type="entry name" value="PKS_NRPS_Biosynth_Enz"/>
</dbReference>
<dbReference type="SUPFAM" id="SSF47336">
    <property type="entry name" value="ACP-like"/>
    <property type="match status" value="1"/>
</dbReference>
<dbReference type="PANTHER" id="PTHR43775">
    <property type="entry name" value="FATTY ACID SYNTHASE"/>
    <property type="match status" value="1"/>
</dbReference>
<evidence type="ECO:0008006" key="12">
    <source>
        <dbReference type="Google" id="ProtNLM"/>
    </source>
</evidence>
<dbReference type="InterPro" id="IPR001227">
    <property type="entry name" value="Ac_transferase_dom_sf"/>
</dbReference>
<dbReference type="SMART" id="SM00827">
    <property type="entry name" value="PKS_AT"/>
    <property type="match status" value="1"/>
</dbReference>
<dbReference type="PROSITE" id="PS52019">
    <property type="entry name" value="PKS_MFAS_DH"/>
    <property type="match status" value="1"/>
</dbReference>
<dbReference type="Proteomes" id="UP001251528">
    <property type="component" value="Unassembled WGS sequence"/>
</dbReference>
<evidence type="ECO:0000256" key="2">
    <source>
        <dbReference type="ARBA" id="ARBA00022553"/>
    </source>
</evidence>
<dbReference type="Gene3D" id="1.10.1200.10">
    <property type="entry name" value="ACP-like"/>
    <property type="match status" value="2"/>
</dbReference>
<feature type="compositionally biased region" description="Polar residues" evidence="6">
    <location>
        <begin position="1790"/>
        <end position="1799"/>
    </location>
</feature>
<dbReference type="InterPro" id="IPR014031">
    <property type="entry name" value="Ketoacyl_synth_C"/>
</dbReference>
<dbReference type="InterPro" id="IPR030918">
    <property type="entry name" value="PT_fungal_PKS"/>
</dbReference>
<dbReference type="GO" id="GO:0004315">
    <property type="term" value="F:3-oxoacyl-[acyl-carrier-protein] synthase activity"/>
    <property type="evidence" value="ECO:0007669"/>
    <property type="project" value="InterPro"/>
</dbReference>
<dbReference type="InterPro" id="IPR049552">
    <property type="entry name" value="PKS_DH_N"/>
</dbReference>
<gene>
    <name evidence="10" type="ORF">QQS21_004544</name>
</gene>
<feature type="region of interest" description="Disordered" evidence="6">
    <location>
        <begin position="1623"/>
        <end position="1659"/>
    </location>
</feature>
<evidence type="ECO:0000256" key="3">
    <source>
        <dbReference type="ARBA" id="ARBA00022679"/>
    </source>
</evidence>
<dbReference type="Gene3D" id="3.40.50.1820">
    <property type="entry name" value="alpha/beta hydrolase"/>
    <property type="match status" value="1"/>
</dbReference>
<dbReference type="Gene3D" id="3.40.47.10">
    <property type="match status" value="1"/>
</dbReference>
<comment type="caution">
    <text evidence="10">The sequence shown here is derived from an EMBL/GenBank/DDBJ whole genome shotgun (WGS) entry which is preliminary data.</text>
</comment>
<feature type="region of interest" description="C-terminal hotdog fold" evidence="5">
    <location>
        <begin position="1472"/>
        <end position="1620"/>
    </location>
</feature>
<dbReference type="Pfam" id="PF00698">
    <property type="entry name" value="Acyl_transf_1"/>
    <property type="match status" value="1"/>
</dbReference>
<dbReference type="FunFam" id="3.10.129.110:FF:000001">
    <property type="entry name" value="Sterigmatocystin biosynthesis polyketide synthase"/>
    <property type="match status" value="1"/>
</dbReference>
<keyword evidence="11" id="KW-1185">Reference proteome</keyword>
<evidence type="ECO:0000256" key="6">
    <source>
        <dbReference type="SAM" id="MobiDB-lite"/>
    </source>
</evidence>
<dbReference type="InterPro" id="IPR016036">
    <property type="entry name" value="Malonyl_transacylase_ACP-bd"/>
</dbReference>
<evidence type="ECO:0000313" key="11">
    <source>
        <dbReference type="Proteomes" id="UP001251528"/>
    </source>
</evidence>
<keyword evidence="3" id="KW-0808">Transferase</keyword>
<organism evidence="10 11">
    <name type="scientific">Conoideocrella luteorostrata</name>
    <dbReference type="NCBI Taxonomy" id="1105319"/>
    <lineage>
        <taxon>Eukaryota</taxon>
        <taxon>Fungi</taxon>
        <taxon>Dikarya</taxon>
        <taxon>Ascomycota</taxon>
        <taxon>Pezizomycotina</taxon>
        <taxon>Sordariomycetes</taxon>
        <taxon>Hypocreomycetidae</taxon>
        <taxon>Hypocreales</taxon>
        <taxon>Clavicipitaceae</taxon>
        <taxon>Conoideocrella</taxon>
    </lineage>
</organism>
<dbReference type="SUPFAM" id="SSF55048">
    <property type="entry name" value="Probable ACP-binding domain of malonyl-CoA ACP transacylase"/>
    <property type="match status" value="1"/>
</dbReference>
<dbReference type="InterPro" id="IPR001031">
    <property type="entry name" value="Thioesterase"/>
</dbReference>
<dbReference type="Pfam" id="PF00975">
    <property type="entry name" value="Thioesterase"/>
    <property type="match status" value="1"/>
</dbReference>
<feature type="region of interest" description="N-terminal hotdog fold" evidence="5">
    <location>
        <begin position="1315"/>
        <end position="1448"/>
    </location>
</feature>
<feature type="domain" description="Ketosynthase family 3 (KS3)" evidence="8">
    <location>
        <begin position="377"/>
        <end position="812"/>
    </location>
</feature>
<evidence type="ECO:0000259" key="8">
    <source>
        <dbReference type="PROSITE" id="PS52004"/>
    </source>
</evidence>
<dbReference type="SUPFAM" id="SSF53474">
    <property type="entry name" value="alpha/beta-Hydrolases"/>
    <property type="match status" value="1"/>
</dbReference>
<dbReference type="SMART" id="SM00825">
    <property type="entry name" value="PKS_KS"/>
    <property type="match status" value="1"/>
</dbReference>
<evidence type="ECO:0000313" key="10">
    <source>
        <dbReference type="EMBL" id="KAK2601858.1"/>
    </source>
</evidence>
<feature type="domain" description="Carrier" evidence="7">
    <location>
        <begin position="1801"/>
        <end position="1878"/>
    </location>
</feature>
<dbReference type="PROSITE" id="PS52004">
    <property type="entry name" value="KS3_2"/>
    <property type="match status" value="1"/>
</dbReference>
<dbReference type="InterPro" id="IPR018201">
    <property type="entry name" value="Ketoacyl_synth_AS"/>
</dbReference>
<evidence type="ECO:0000259" key="9">
    <source>
        <dbReference type="PROSITE" id="PS52019"/>
    </source>
</evidence>
<dbReference type="InterPro" id="IPR032088">
    <property type="entry name" value="SAT"/>
</dbReference>
<dbReference type="PROSITE" id="PS50075">
    <property type="entry name" value="CARRIER"/>
    <property type="match status" value="2"/>
</dbReference>
<dbReference type="EMBL" id="JASWJB010000068">
    <property type="protein sequence ID" value="KAK2601858.1"/>
    <property type="molecule type" value="Genomic_DNA"/>
</dbReference>